<accession>A0A1G2SAG0</accession>
<gene>
    <name evidence="1" type="ORF">A2675_02820</name>
</gene>
<evidence type="ECO:0000313" key="2">
    <source>
        <dbReference type="Proteomes" id="UP000176997"/>
    </source>
</evidence>
<reference evidence="1 2" key="1">
    <citation type="journal article" date="2016" name="Nat. Commun.">
        <title>Thousands of microbial genomes shed light on interconnected biogeochemical processes in an aquifer system.</title>
        <authorList>
            <person name="Anantharaman K."/>
            <person name="Brown C.T."/>
            <person name="Hug L.A."/>
            <person name="Sharon I."/>
            <person name="Castelle C.J."/>
            <person name="Probst A.J."/>
            <person name="Thomas B.C."/>
            <person name="Singh A."/>
            <person name="Wilkins M.J."/>
            <person name="Karaoz U."/>
            <person name="Brodie E.L."/>
            <person name="Williams K.H."/>
            <person name="Hubbard S.S."/>
            <person name="Banfield J.F."/>
        </authorList>
    </citation>
    <scope>NUCLEOTIDE SEQUENCE [LARGE SCALE GENOMIC DNA]</scope>
</reference>
<protein>
    <submittedName>
        <fullName evidence="1">Uncharacterized protein</fullName>
    </submittedName>
</protein>
<evidence type="ECO:0000313" key="1">
    <source>
        <dbReference type="EMBL" id="OHA82044.1"/>
    </source>
</evidence>
<name>A0A1G2SAG0_9BACT</name>
<organism evidence="1 2">
    <name type="scientific">Candidatus Yonathbacteria bacterium RIFCSPHIGHO2_01_FULL_51_10</name>
    <dbReference type="NCBI Taxonomy" id="1802723"/>
    <lineage>
        <taxon>Bacteria</taxon>
        <taxon>Candidatus Yonathiibacteriota</taxon>
    </lineage>
</organism>
<comment type="caution">
    <text evidence="1">The sequence shown here is derived from an EMBL/GenBank/DDBJ whole genome shotgun (WGS) entry which is preliminary data.</text>
</comment>
<proteinExistence type="predicted"/>
<sequence>MDQAELRRRFVEKLYFWHPPKWGGSHTEERNLFKGMPKHLIGRKETLAVLHELYRERLILKHVKSNEVHVSLNPEKKKEIEEIVFTQA</sequence>
<dbReference type="Proteomes" id="UP000176997">
    <property type="component" value="Unassembled WGS sequence"/>
</dbReference>
<dbReference type="EMBL" id="MHUS01000003">
    <property type="protein sequence ID" value="OHA82044.1"/>
    <property type="molecule type" value="Genomic_DNA"/>
</dbReference>
<dbReference type="AlphaFoldDB" id="A0A1G2SAG0"/>